<proteinExistence type="predicted"/>
<feature type="compositionally biased region" description="Basic residues" evidence="1">
    <location>
        <begin position="71"/>
        <end position="82"/>
    </location>
</feature>
<sequence>KHRRRGVQLHLIPSLTSTPETSDRSTDTPDLVSLVQDKPGSLYKMRVLMVVMVLVMVLVMVGMVVESSPFRRQRFSSKRRSSNSRSPPPACINTGLFLTC</sequence>
<comment type="caution">
    <text evidence="3">The sequence shown here is derived from an EMBL/GenBank/DDBJ whole genome shotgun (WGS) entry which is preliminary data.</text>
</comment>
<dbReference type="EMBL" id="JARKIK010000084">
    <property type="protein sequence ID" value="KAK8724919.1"/>
    <property type="molecule type" value="Genomic_DNA"/>
</dbReference>
<gene>
    <name evidence="3" type="ORF">OTU49_010979</name>
</gene>
<feature type="transmembrane region" description="Helical" evidence="2">
    <location>
        <begin position="47"/>
        <end position="65"/>
    </location>
</feature>
<feature type="non-terminal residue" evidence="3">
    <location>
        <position position="1"/>
    </location>
</feature>
<dbReference type="AlphaFoldDB" id="A0AAW0WFH9"/>
<keyword evidence="4" id="KW-1185">Reference proteome</keyword>
<feature type="region of interest" description="Disordered" evidence="1">
    <location>
        <begin position="70"/>
        <end position="90"/>
    </location>
</feature>
<evidence type="ECO:0000256" key="1">
    <source>
        <dbReference type="SAM" id="MobiDB-lite"/>
    </source>
</evidence>
<reference evidence="3 4" key="1">
    <citation type="journal article" date="2024" name="BMC Genomics">
        <title>Genome assembly of redclaw crayfish (Cherax quadricarinatus) provides insights into its immune adaptation and hypoxia tolerance.</title>
        <authorList>
            <person name="Liu Z."/>
            <person name="Zheng J."/>
            <person name="Li H."/>
            <person name="Fang K."/>
            <person name="Wang S."/>
            <person name="He J."/>
            <person name="Zhou D."/>
            <person name="Weng S."/>
            <person name="Chi M."/>
            <person name="Gu Z."/>
            <person name="He J."/>
            <person name="Li F."/>
            <person name="Wang M."/>
        </authorList>
    </citation>
    <scope>NUCLEOTIDE SEQUENCE [LARGE SCALE GENOMIC DNA]</scope>
    <source>
        <strain evidence="3">ZL_2023a</strain>
    </source>
</reference>
<evidence type="ECO:0000256" key="2">
    <source>
        <dbReference type="SAM" id="Phobius"/>
    </source>
</evidence>
<organism evidence="3 4">
    <name type="scientific">Cherax quadricarinatus</name>
    <name type="common">Australian red claw crayfish</name>
    <dbReference type="NCBI Taxonomy" id="27406"/>
    <lineage>
        <taxon>Eukaryota</taxon>
        <taxon>Metazoa</taxon>
        <taxon>Ecdysozoa</taxon>
        <taxon>Arthropoda</taxon>
        <taxon>Crustacea</taxon>
        <taxon>Multicrustacea</taxon>
        <taxon>Malacostraca</taxon>
        <taxon>Eumalacostraca</taxon>
        <taxon>Eucarida</taxon>
        <taxon>Decapoda</taxon>
        <taxon>Pleocyemata</taxon>
        <taxon>Astacidea</taxon>
        <taxon>Parastacoidea</taxon>
        <taxon>Parastacidae</taxon>
        <taxon>Cherax</taxon>
    </lineage>
</organism>
<dbReference type="Proteomes" id="UP001445076">
    <property type="component" value="Unassembled WGS sequence"/>
</dbReference>
<keyword evidence="2" id="KW-0812">Transmembrane</keyword>
<name>A0AAW0WFH9_CHEQU</name>
<evidence type="ECO:0000313" key="4">
    <source>
        <dbReference type="Proteomes" id="UP001445076"/>
    </source>
</evidence>
<evidence type="ECO:0000313" key="3">
    <source>
        <dbReference type="EMBL" id="KAK8724919.1"/>
    </source>
</evidence>
<accession>A0AAW0WFH9</accession>
<protein>
    <submittedName>
        <fullName evidence="3">Uncharacterized protein</fullName>
    </submittedName>
</protein>
<keyword evidence="2" id="KW-1133">Transmembrane helix</keyword>
<keyword evidence="2" id="KW-0472">Membrane</keyword>
<feature type="region of interest" description="Disordered" evidence="1">
    <location>
        <begin position="1"/>
        <end position="31"/>
    </location>
</feature>